<sequence length="79" mass="7980">MPNLPEHAMVDNKTIAAIHVANAPYNTRTQVRPDTANAADGTCASSLEVPLTASSTGDTGNITLGLPLNGTGNGCEDGS</sequence>
<proteinExistence type="predicted"/>
<dbReference type="Proteomes" id="UP000005933">
    <property type="component" value="Unassembled WGS sequence"/>
</dbReference>
<gene>
    <name evidence="1" type="ORF">RRSL_04716</name>
</gene>
<name>A0AB33VJ07_RALSU</name>
<accession>A0AB33VJ07</accession>
<reference evidence="1 2" key="1">
    <citation type="journal article" date="2006" name="Mol. Plant Microbe Interact.">
        <title>Identification of open reading frames unique to a select agent: Ralstonia solanacearum race 3 biovar 2.</title>
        <authorList>
            <person name="Gabriel D.W."/>
            <person name="Allen C."/>
            <person name="Schell M."/>
            <person name="Denny T.P."/>
            <person name="Greenberg J.T."/>
            <person name="Duan Y.P."/>
            <person name="Flores-Cruz Z."/>
            <person name="Huang Q."/>
            <person name="Clifford J.M."/>
            <person name="Presting G."/>
            <person name="Gonzalez E.T."/>
            <person name="Reddy J."/>
            <person name="Elphinstone J."/>
            <person name="Swanson J."/>
            <person name="Yao J."/>
            <person name="Mulholland V."/>
            <person name="Liu L."/>
            <person name="Farmerie W."/>
            <person name="Patnaikuni M."/>
            <person name="Balogh B."/>
            <person name="Norman D."/>
            <person name="Alvarez A."/>
            <person name="Castillo J.A."/>
            <person name="Jones J."/>
            <person name="Saddler G."/>
            <person name="Walunas T."/>
            <person name="Zhukov A."/>
            <person name="Mikhailova N."/>
        </authorList>
    </citation>
    <scope>NUCLEOTIDE SEQUENCE [LARGE SCALE GENOMIC DNA]</scope>
    <source>
        <strain evidence="1 2">UW551</strain>
    </source>
</reference>
<dbReference type="EMBL" id="AAKL01000001">
    <property type="protein sequence ID" value="EAP74849.1"/>
    <property type="molecule type" value="Genomic_DNA"/>
</dbReference>
<evidence type="ECO:0000313" key="2">
    <source>
        <dbReference type="Proteomes" id="UP000005933"/>
    </source>
</evidence>
<comment type="caution">
    <text evidence="1">The sequence shown here is derived from an EMBL/GenBank/DDBJ whole genome shotgun (WGS) entry which is preliminary data.</text>
</comment>
<organism evidence="1 2">
    <name type="scientific">Ralstonia solanacearum (strain UW551)</name>
    <dbReference type="NCBI Taxonomy" id="342110"/>
    <lineage>
        <taxon>Bacteria</taxon>
        <taxon>Pseudomonadati</taxon>
        <taxon>Pseudomonadota</taxon>
        <taxon>Betaproteobacteria</taxon>
        <taxon>Burkholderiales</taxon>
        <taxon>Burkholderiaceae</taxon>
        <taxon>Ralstonia</taxon>
        <taxon>Ralstonia solanacearum species complex</taxon>
    </lineage>
</organism>
<dbReference type="AlphaFoldDB" id="A0AB33VJ07"/>
<protein>
    <submittedName>
        <fullName evidence="1">Uncharacterized protein</fullName>
    </submittedName>
</protein>
<evidence type="ECO:0000313" key="1">
    <source>
        <dbReference type="EMBL" id="EAP74849.1"/>
    </source>
</evidence>